<reference evidence="3" key="3">
    <citation type="submission" date="2018-08" db="UniProtKB">
        <authorList>
            <consortium name="EnsemblPlants"/>
        </authorList>
    </citation>
    <scope>IDENTIFICATION</scope>
    <source>
        <strain evidence="3">cv. Bd21</strain>
    </source>
</reference>
<proteinExistence type="predicted"/>
<dbReference type="EnsemblPlants" id="PNT61485">
    <property type="protein sequence ID" value="PNT61485"/>
    <property type="gene ID" value="BRADI_5g15785v3"/>
</dbReference>
<reference evidence="2" key="2">
    <citation type="submission" date="2017-06" db="EMBL/GenBank/DDBJ databases">
        <title>WGS assembly of Brachypodium distachyon.</title>
        <authorList>
            <consortium name="The International Brachypodium Initiative"/>
            <person name="Lucas S."/>
            <person name="Harmon-Smith M."/>
            <person name="Lail K."/>
            <person name="Tice H."/>
            <person name="Grimwood J."/>
            <person name="Bruce D."/>
            <person name="Barry K."/>
            <person name="Shu S."/>
            <person name="Lindquist E."/>
            <person name="Wang M."/>
            <person name="Pitluck S."/>
            <person name="Vogel J.P."/>
            <person name="Garvin D.F."/>
            <person name="Mockler T.C."/>
            <person name="Schmutz J."/>
            <person name="Rokhsar D."/>
            <person name="Bevan M.W."/>
        </authorList>
    </citation>
    <scope>NUCLEOTIDE SEQUENCE</scope>
    <source>
        <strain evidence="2">Bd21</strain>
    </source>
</reference>
<evidence type="ECO:0000313" key="3">
    <source>
        <dbReference type="EnsemblPlants" id="PNT61485"/>
    </source>
</evidence>
<dbReference type="Proteomes" id="UP000008810">
    <property type="component" value="Chromosome 5"/>
</dbReference>
<evidence type="ECO:0000313" key="2">
    <source>
        <dbReference type="EMBL" id="PNT61485.1"/>
    </source>
</evidence>
<name>A0A2K2CHI1_BRADI</name>
<keyword evidence="4" id="KW-1185">Reference proteome</keyword>
<evidence type="ECO:0000256" key="1">
    <source>
        <dbReference type="SAM" id="MobiDB-lite"/>
    </source>
</evidence>
<protein>
    <submittedName>
        <fullName evidence="2 3">Uncharacterized protein</fullName>
    </submittedName>
</protein>
<dbReference type="InParanoid" id="A0A2K2CHI1"/>
<accession>A0A2K2CHI1</accession>
<feature type="region of interest" description="Disordered" evidence="1">
    <location>
        <begin position="54"/>
        <end position="75"/>
    </location>
</feature>
<reference evidence="2 3" key="1">
    <citation type="journal article" date="2010" name="Nature">
        <title>Genome sequencing and analysis of the model grass Brachypodium distachyon.</title>
        <authorList>
            <consortium name="International Brachypodium Initiative"/>
        </authorList>
    </citation>
    <scope>NUCLEOTIDE SEQUENCE [LARGE SCALE GENOMIC DNA]</scope>
    <source>
        <strain evidence="2 3">Bd21</strain>
    </source>
</reference>
<dbReference type="AlphaFoldDB" id="A0A2K2CHI1"/>
<organism evidence="2">
    <name type="scientific">Brachypodium distachyon</name>
    <name type="common">Purple false brome</name>
    <name type="synonym">Trachynia distachya</name>
    <dbReference type="NCBI Taxonomy" id="15368"/>
    <lineage>
        <taxon>Eukaryota</taxon>
        <taxon>Viridiplantae</taxon>
        <taxon>Streptophyta</taxon>
        <taxon>Embryophyta</taxon>
        <taxon>Tracheophyta</taxon>
        <taxon>Spermatophyta</taxon>
        <taxon>Magnoliopsida</taxon>
        <taxon>Liliopsida</taxon>
        <taxon>Poales</taxon>
        <taxon>Poaceae</taxon>
        <taxon>BOP clade</taxon>
        <taxon>Pooideae</taxon>
        <taxon>Stipodae</taxon>
        <taxon>Brachypodieae</taxon>
        <taxon>Brachypodium</taxon>
    </lineage>
</organism>
<evidence type="ECO:0000313" key="4">
    <source>
        <dbReference type="Proteomes" id="UP000008810"/>
    </source>
</evidence>
<dbReference type="EMBL" id="CM000884">
    <property type="protein sequence ID" value="PNT61485.1"/>
    <property type="molecule type" value="Genomic_DNA"/>
</dbReference>
<dbReference type="Gramene" id="PNT61485">
    <property type="protein sequence ID" value="PNT61485"/>
    <property type="gene ID" value="BRADI_5g15785v3"/>
</dbReference>
<sequence length="75" mass="8333">MKIGGDRQRGAAGTRNSGVILRWWCASVRLGKQKWLLWRNTSWCGVKSWVHDSTHQGSNPGAHNYALGVSPTVFP</sequence>
<gene>
    <name evidence="2" type="ORF">BRADI_5g15785v3</name>
</gene>